<protein>
    <submittedName>
        <fullName evidence="1">RRN7 Zinc-finger of RNA-polymerase I-specific TFIIB, Rrn7</fullName>
    </submittedName>
</protein>
<organism evidence="1">
    <name type="scientific">Siphoviridae sp. ctcMb1</name>
    <dbReference type="NCBI Taxonomy" id="2827276"/>
    <lineage>
        <taxon>Viruses</taxon>
        <taxon>Duplodnaviria</taxon>
        <taxon>Heunggongvirae</taxon>
        <taxon>Uroviricota</taxon>
        <taxon>Caudoviricetes</taxon>
    </lineage>
</organism>
<dbReference type="GO" id="GO:0008270">
    <property type="term" value="F:zinc ion binding"/>
    <property type="evidence" value="ECO:0007669"/>
    <property type="project" value="UniProtKB-KW"/>
</dbReference>
<keyword evidence="1" id="KW-0479">Metal-binding</keyword>
<keyword evidence="1" id="KW-0863">Zinc-finger</keyword>
<accession>A0A8S5R5H8</accession>
<keyword evidence="1" id="KW-0862">Zinc</keyword>
<sequence length="64" mass="7177">MATKRVCDRCGAEINPTSSATYVNVRSAFHEESPDIELCCSCAMQIKEWLKSSVEEDKKDGKIH</sequence>
<name>A0A8S5R5H8_9CAUD</name>
<proteinExistence type="predicted"/>
<evidence type="ECO:0000313" key="1">
    <source>
        <dbReference type="EMBL" id="DAE26245.1"/>
    </source>
</evidence>
<dbReference type="EMBL" id="BK015811">
    <property type="protein sequence ID" value="DAE26245.1"/>
    <property type="molecule type" value="Genomic_DNA"/>
</dbReference>
<reference evidence="1" key="1">
    <citation type="journal article" date="2021" name="Proc. Natl. Acad. Sci. U.S.A.">
        <title>A Catalog of Tens of Thousands of Viruses from Human Metagenomes Reveals Hidden Associations with Chronic Diseases.</title>
        <authorList>
            <person name="Tisza M.J."/>
            <person name="Buck C.B."/>
        </authorList>
    </citation>
    <scope>NUCLEOTIDE SEQUENCE</scope>
    <source>
        <strain evidence="1">CtcMb1</strain>
    </source>
</reference>